<evidence type="ECO:0000313" key="2">
    <source>
        <dbReference type="EMBL" id="EAW30484.1"/>
    </source>
</evidence>
<dbReference type="AlphaFoldDB" id="A0YFS0"/>
<feature type="region of interest" description="Disordered" evidence="1">
    <location>
        <begin position="1"/>
        <end position="23"/>
    </location>
</feature>
<keyword evidence="3" id="KW-1185">Reference proteome</keyword>
<dbReference type="EMBL" id="AAVT01000008">
    <property type="protein sequence ID" value="EAW30484.1"/>
    <property type="molecule type" value="Genomic_DNA"/>
</dbReference>
<reference evidence="2 3" key="1">
    <citation type="journal article" date="2010" name="J. Bacteriol.">
        <title>Genome sequence of the oligotrophic marine Gammaproteobacterium HTCC2143, isolated from the Oregon Coast.</title>
        <authorList>
            <person name="Oh H.M."/>
            <person name="Kang I."/>
            <person name="Ferriera S."/>
            <person name="Giovannoni S.J."/>
            <person name="Cho J.C."/>
        </authorList>
    </citation>
    <scope>NUCLEOTIDE SEQUENCE [LARGE SCALE GENOMIC DNA]</scope>
    <source>
        <strain evidence="2 3">HTCC2143</strain>
    </source>
</reference>
<name>A0YFS0_9GAMM</name>
<evidence type="ECO:0000256" key="1">
    <source>
        <dbReference type="SAM" id="MobiDB-lite"/>
    </source>
</evidence>
<proteinExistence type="predicted"/>
<gene>
    <name evidence="2" type="ORF">GP2143_09770</name>
</gene>
<dbReference type="Proteomes" id="UP000004931">
    <property type="component" value="Unassembled WGS sequence"/>
</dbReference>
<sequence length="62" mass="6833">MNNKMHHVINSPSAAKFKREKKGQPLDWIISADGRSLVYIGKGDPSADIPNGASTDRNNRNL</sequence>
<organism evidence="2 3">
    <name type="scientific">marine gamma proteobacterium HTCC2143</name>
    <dbReference type="NCBI Taxonomy" id="247633"/>
    <lineage>
        <taxon>Bacteria</taxon>
        <taxon>Pseudomonadati</taxon>
        <taxon>Pseudomonadota</taxon>
        <taxon>Gammaproteobacteria</taxon>
        <taxon>Cellvibrionales</taxon>
        <taxon>Spongiibacteraceae</taxon>
        <taxon>BD1-7 clade</taxon>
    </lineage>
</organism>
<protein>
    <submittedName>
        <fullName evidence="2">Uncharacterized protein</fullName>
    </submittedName>
</protein>
<evidence type="ECO:0000313" key="3">
    <source>
        <dbReference type="Proteomes" id="UP000004931"/>
    </source>
</evidence>
<accession>A0YFS0</accession>
<feature type="region of interest" description="Disordered" evidence="1">
    <location>
        <begin position="42"/>
        <end position="62"/>
    </location>
</feature>
<comment type="caution">
    <text evidence="2">The sequence shown here is derived from an EMBL/GenBank/DDBJ whole genome shotgun (WGS) entry which is preliminary data.</text>
</comment>